<evidence type="ECO:0000313" key="2">
    <source>
        <dbReference type="Proteomes" id="UP001165960"/>
    </source>
</evidence>
<evidence type="ECO:0000313" key="1">
    <source>
        <dbReference type="EMBL" id="KAJ9088063.1"/>
    </source>
</evidence>
<dbReference type="Proteomes" id="UP001165960">
    <property type="component" value="Unassembled WGS sequence"/>
</dbReference>
<comment type="caution">
    <text evidence="1">The sequence shown here is derived from an EMBL/GenBank/DDBJ whole genome shotgun (WGS) entry which is preliminary data.</text>
</comment>
<dbReference type="EMBL" id="QTSX02000160">
    <property type="protein sequence ID" value="KAJ9088063.1"/>
    <property type="molecule type" value="Genomic_DNA"/>
</dbReference>
<organism evidence="1 2">
    <name type="scientific">Entomophthora muscae</name>
    <dbReference type="NCBI Taxonomy" id="34485"/>
    <lineage>
        <taxon>Eukaryota</taxon>
        <taxon>Fungi</taxon>
        <taxon>Fungi incertae sedis</taxon>
        <taxon>Zoopagomycota</taxon>
        <taxon>Entomophthoromycotina</taxon>
        <taxon>Entomophthoromycetes</taxon>
        <taxon>Entomophthorales</taxon>
        <taxon>Entomophthoraceae</taxon>
        <taxon>Entomophthora</taxon>
    </lineage>
</organism>
<protein>
    <submittedName>
        <fullName evidence="1">Uncharacterized protein</fullName>
    </submittedName>
</protein>
<accession>A0ACC2UMM8</accession>
<reference evidence="1" key="1">
    <citation type="submission" date="2022-04" db="EMBL/GenBank/DDBJ databases">
        <title>Genome of the entomopathogenic fungus Entomophthora muscae.</title>
        <authorList>
            <person name="Elya C."/>
            <person name="Lovett B.R."/>
            <person name="Lee E."/>
            <person name="Macias A.M."/>
            <person name="Hajek A.E."/>
            <person name="De Bivort B.L."/>
            <person name="Kasson M.T."/>
            <person name="De Fine Licht H.H."/>
            <person name="Stajich J.E."/>
        </authorList>
    </citation>
    <scope>NUCLEOTIDE SEQUENCE</scope>
    <source>
        <strain evidence="1">Berkeley</strain>
    </source>
</reference>
<gene>
    <name evidence="1" type="ORF">DSO57_1026907</name>
</gene>
<proteinExistence type="predicted"/>
<keyword evidence="2" id="KW-1185">Reference proteome</keyword>
<name>A0ACC2UMM8_9FUNG</name>
<sequence>MWSNKAKISSQNFKLGPLSDTEYLVPPDPPLSEAELLEIINAPIDHAPPKEHRIFDLPSAPAFYPTEKEFKDPASYIASIREEGEKYGICKIIPPKSFRPKSTPRFKDFKFNTRKQEIGTIGISGYYNRLYIFNLRTFHKQIGNHLRFPPIINDSEIDLYELKLVVERQGGYGEVSSRKKWVHVANALDCGLSISGEGPQRLGEKYKIYILPYEKHIANADQFKFSVHNESRCCICKKGGEKIPLMSCKHCKVSAHAGCIKFSHKIMPPEEWLCLSCINARELEFEDGPIYSLAEFGGKAAQLRTRLLENILANNPDVPHVSLSTMSAEEVENVIEKLYWQLVNDIYSDVSVDYGADLTSIEAFGGFPIKGFGPWNLNELPTISASLFAHLKEGISGMTAPWAYIGMVLSTFCWHTEDHYTYSINYHHWGATKTWYGIPASHSATFENSFKRQEPKLFHKHPDLLSHLSFTLCPDALRGVLPVYALDQHPGEYVITFPRAYHAGFNHGLNFNEAANFAPADWLPYGLECLSRYRKHGKSPVFSHHELMLLATTTKDLALAESIIPHIEEASIIEQDHRIRTQNFIPIFKEPADWAVVQCLLCNSYCFFSHIACECTDTHQLIFCLDHAAGLKDCLISKHVLIKTVARPKIVRAVTRLRDAVSMWASWMESYRELQKQVPKLADLEHLVKEANSISKDHPLAVSQFITHFRMCLAWEEKCGQLLAAVRNKYTSGGSIPEDIRVLIHQHQDLNFQSQYADELFALSREIDTLRHSAAIIISSPSTTLKQALDLQERIHNFGVEFQESRQVDYVVKKLQWCQEASNLLSTSLYSPESAEALLSQVPNQTCPQVASLVGSLNKFLHRKPSVALTLSSPSGSILINQEEHGRHLALGKSLLNQAKDSSFENRPPIAELDTLLRYFQGLNSNDALLTNLDYARLQVGVWRNQAHTLLFSRSISVSTLVGYFSSLLATTERAYSMINGSRSCICFQEATSNYVACMVCKVAYHPSCCKHVLISHGHACYICGPIKQLPKTRPRLERADLDEIMSTARTLPFVPDEFLLVEKTSKLCLAIAERISSLIPTSPPLDRIKDHLRLVESLGVRMEIADSLWGIIKSSSPPLSFNPFSVQSLKGDTLPCCEPPQLKRAASPHSPAEHSNCTQPPKRLLSDSGNISSPEVLCAQEPLSHPGLDPKQHTVPGGVAQPKVPSTRQSQALETLAELAPERSSSADKFSSSIFSIESLFLASSTASRASSSKKVIRFDLKAASQPPFPNTGSQAAQPSTPCPPARPRDPQGQTCSHRPSEAHATLGSSSPQP</sequence>